<protein>
    <submittedName>
        <fullName evidence="4">Sulfatase-like hydrolase/transferase</fullName>
    </submittedName>
</protein>
<name>A0ABD5SP07_9EURY</name>
<evidence type="ECO:0000313" key="5">
    <source>
        <dbReference type="Proteomes" id="UP001596383"/>
    </source>
</evidence>
<dbReference type="Proteomes" id="UP001596383">
    <property type="component" value="Unassembled WGS sequence"/>
</dbReference>
<dbReference type="InterPro" id="IPR000917">
    <property type="entry name" value="Sulfatase_N"/>
</dbReference>
<feature type="domain" description="Sulfatase N-terminal" evidence="3">
    <location>
        <begin position="10"/>
        <end position="329"/>
    </location>
</feature>
<comment type="caution">
    <text evidence="4">The sequence shown here is derived from an EMBL/GenBank/DDBJ whole genome shotgun (WGS) entry which is preliminary data.</text>
</comment>
<comment type="similarity">
    <text evidence="1">Belongs to the sulfatase family.</text>
</comment>
<dbReference type="PANTHER" id="PTHR42693">
    <property type="entry name" value="ARYLSULFATASE FAMILY MEMBER"/>
    <property type="match status" value="1"/>
</dbReference>
<sequence>MTGADRPDRPNIVVVCLDTVRKDVYDRYATRLRELASIRFEGMRTLAGWSVPSHAGLLTGSIPSETGVHAHQRRFDPIDVEDTWIAPLERMGYESVCVTSNIYASPVFGFDRFFDRTVPVSPSRRLPAGMDVQRHISDRSTEGMEAYADFVRQALEHDHPLRSLANGVLLKLDDVSRKLPIEKPTDFGGRSIVRALEREVTEPDGPVLAFANLMDAHGPHTPFRGLDDSIHGVSADFHSSSFRDSDVNVADGLGDYAASVQRVRRLYAATVDYLDRLVADLVTALETGDDRESILIVTADHGENLGYESDGFLMNHMSSLSEGLLHVPFDVVTTGDGTLDLAVDGTGTHIGPDGQSTADDGADRPVDVNGLSSHADLGGVIQSLADEKPFDPFAFERERARAEIVGSGSGIPEGGDEAYWDRGQRVIYRGDRKYYRDQLGTEAVYDVSGPPSKQVERPDETVPDGLFESAFGDWVTDDEHDEGAFAEEVDAASRARLEDLGYL</sequence>
<dbReference type="Gene3D" id="3.40.720.10">
    <property type="entry name" value="Alkaline Phosphatase, subunit A"/>
    <property type="match status" value="1"/>
</dbReference>
<keyword evidence="2" id="KW-0378">Hydrolase</keyword>
<organism evidence="4 5">
    <name type="scientific">Natrinema soli</name>
    <dbReference type="NCBI Taxonomy" id="1930624"/>
    <lineage>
        <taxon>Archaea</taxon>
        <taxon>Methanobacteriati</taxon>
        <taxon>Methanobacteriota</taxon>
        <taxon>Stenosarchaea group</taxon>
        <taxon>Halobacteria</taxon>
        <taxon>Halobacteriales</taxon>
        <taxon>Natrialbaceae</taxon>
        <taxon>Natrinema</taxon>
    </lineage>
</organism>
<dbReference type="GO" id="GO:0016787">
    <property type="term" value="F:hydrolase activity"/>
    <property type="evidence" value="ECO:0007669"/>
    <property type="project" value="UniProtKB-KW"/>
</dbReference>
<dbReference type="SUPFAM" id="SSF53649">
    <property type="entry name" value="Alkaline phosphatase-like"/>
    <property type="match status" value="1"/>
</dbReference>
<dbReference type="EMBL" id="JBHSWV010000286">
    <property type="protein sequence ID" value="MFC6766702.1"/>
    <property type="molecule type" value="Genomic_DNA"/>
</dbReference>
<keyword evidence="5" id="KW-1185">Reference proteome</keyword>
<evidence type="ECO:0000256" key="2">
    <source>
        <dbReference type="ARBA" id="ARBA00022801"/>
    </source>
</evidence>
<proteinExistence type="inferred from homology"/>
<evidence type="ECO:0000259" key="3">
    <source>
        <dbReference type="Pfam" id="PF00884"/>
    </source>
</evidence>
<evidence type="ECO:0000256" key="1">
    <source>
        <dbReference type="ARBA" id="ARBA00008779"/>
    </source>
</evidence>
<dbReference type="PANTHER" id="PTHR42693:SF53">
    <property type="entry name" value="ENDO-4-O-SULFATASE"/>
    <property type="match status" value="1"/>
</dbReference>
<dbReference type="InterPro" id="IPR050738">
    <property type="entry name" value="Sulfatase"/>
</dbReference>
<dbReference type="Pfam" id="PF00884">
    <property type="entry name" value="Sulfatase"/>
    <property type="match status" value="1"/>
</dbReference>
<gene>
    <name evidence="4" type="ORF">ACFQE6_17410</name>
</gene>
<dbReference type="AlphaFoldDB" id="A0ABD5SP07"/>
<dbReference type="RefSeq" id="WP_273739652.1">
    <property type="nucleotide sequence ID" value="NZ_JAQIVI010000286.1"/>
</dbReference>
<evidence type="ECO:0000313" key="4">
    <source>
        <dbReference type="EMBL" id="MFC6766702.1"/>
    </source>
</evidence>
<dbReference type="InterPro" id="IPR017850">
    <property type="entry name" value="Alkaline_phosphatase_core_sf"/>
</dbReference>
<reference evidence="4 5" key="1">
    <citation type="journal article" date="2019" name="Int. J. Syst. Evol. Microbiol.">
        <title>The Global Catalogue of Microorganisms (GCM) 10K type strain sequencing project: providing services to taxonomists for standard genome sequencing and annotation.</title>
        <authorList>
            <consortium name="The Broad Institute Genomics Platform"/>
            <consortium name="The Broad Institute Genome Sequencing Center for Infectious Disease"/>
            <person name="Wu L."/>
            <person name="Ma J."/>
        </authorList>
    </citation>
    <scope>NUCLEOTIDE SEQUENCE [LARGE SCALE GENOMIC DNA]</scope>
    <source>
        <strain evidence="4 5">LMG 29247</strain>
    </source>
</reference>
<accession>A0ABD5SP07</accession>